<feature type="compositionally biased region" description="Basic residues" evidence="2">
    <location>
        <begin position="300"/>
        <end position="310"/>
    </location>
</feature>
<feature type="compositionally biased region" description="Basic and acidic residues" evidence="2">
    <location>
        <begin position="311"/>
        <end position="344"/>
    </location>
</feature>
<protein>
    <submittedName>
        <fullName evidence="3">Uncharacterized protein</fullName>
    </submittedName>
</protein>
<feature type="compositionally biased region" description="Basic residues" evidence="2">
    <location>
        <begin position="33"/>
        <end position="51"/>
    </location>
</feature>
<organism evidence="3 4">
    <name type="scientific">Tanacetum coccineum</name>
    <dbReference type="NCBI Taxonomy" id="301880"/>
    <lineage>
        <taxon>Eukaryota</taxon>
        <taxon>Viridiplantae</taxon>
        <taxon>Streptophyta</taxon>
        <taxon>Embryophyta</taxon>
        <taxon>Tracheophyta</taxon>
        <taxon>Spermatophyta</taxon>
        <taxon>Magnoliopsida</taxon>
        <taxon>eudicotyledons</taxon>
        <taxon>Gunneridae</taxon>
        <taxon>Pentapetalae</taxon>
        <taxon>asterids</taxon>
        <taxon>campanulids</taxon>
        <taxon>Asterales</taxon>
        <taxon>Asteraceae</taxon>
        <taxon>Asteroideae</taxon>
        <taxon>Anthemideae</taxon>
        <taxon>Anthemidinae</taxon>
        <taxon>Tanacetum</taxon>
    </lineage>
</organism>
<accession>A0ABQ5CPC5</accession>
<evidence type="ECO:0000313" key="4">
    <source>
        <dbReference type="Proteomes" id="UP001151760"/>
    </source>
</evidence>
<keyword evidence="1" id="KW-0175">Coiled coil</keyword>
<feature type="coiled-coil region" evidence="1">
    <location>
        <begin position="206"/>
        <end position="235"/>
    </location>
</feature>
<feature type="compositionally biased region" description="Polar residues" evidence="2">
    <location>
        <begin position="53"/>
        <end position="64"/>
    </location>
</feature>
<feature type="region of interest" description="Disordered" evidence="2">
    <location>
        <begin position="33"/>
        <end position="80"/>
    </location>
</feature>
<dbReference type="EMBL" id="BQNB010014445">
    <property type="protein sequence ID" value="GJT28257.1"/>
    <property type="molecule type" value="Genomic_DNA"/>
</dbReference>
<feature type="region of interest" description="Disordered" evidence="2">
    <location>
        <begin position="293"/>
        <end position="355"/>
    </location>
</feature>
<sequence>MNLCTSLQEKVLDLEKAKTAQAKEITSLKKRVKQLEKRRKLRPSGLRRLRKVGSSSRVESSNDASLDAQEDASKQGRKIEDLDADAKVPLPVVSVAASTKSIPVSSAEVVTTVSASVEITDELTLAQTLIEIKTAKPKPVTTAATTITSVRLRATGIIFHDQEEQVSPSTKAFSSSQLQLPQIKDKGKGKMVEPKVPLNKKDQVALDEEMARNLEAQLQAEFIEEERLARKKEEEANIALIKSWDNIQAMMKANFELAQRLQAEEQGEITIEERSRLFVELINRRKKHFARLRGEEIRRKPPTKAQKKVVKGSEIRTKESSKRAGDELESDKLKKQKIDEHVEAEKDDDPKEEDMKKHMEIVQDEEEITIDAIPLATKPPMIVEYKIVKEGQKGFYHLIRADGSSKRYSSMIRMLQGIDIEDLETL</sequence>
<keyword evidence="4" id="KW-1185">Reference proteome</keyword>
<reference evidence="3" key="1">
    <citation type="journal article" date="2022" name="Int. J. Mol. Sci.">
        <title>Draft Genome of Tanacetum Coccineum: Genomic Comparison of Closely Related Tanacetum-Family Plants.</title>
        <authorList>
            <person name="Yamashiro T."/>
            <person name="Shiraishi A."/>
            <person name="Nakayama K."/>
            <person name="Satake H."/>
        </authorList>
    </citation>
    <scope>NUCLEOTIDE SEQUENCE</scope>
</reference>
<evidence type="ECO:0000313" key="3">
    <source>
        <dbReference type="EMBL" id="GJT28257.1"/>
    </source>
</evidence>
<name>A0ABQ5CPC5_9ASTR</name>
<reference evidence="3" key="2">
    <citation type="submission" date="2022-01" db="EMBL/GenBank/DDBJ databases">
        <authorList>
            <person name="Yamashiro T."/>
            <person name="Shiraishi A."/>
            <person name="Satake H."/>
            <person name="Nakayama K."/>
        </authorList>
    </citation>
    <scope>NUCLEOTIDE SEQUENCE</scope>
</reference>
<gene>
    <name evidence="3" type="ORF">Tco_0908532</name>
</gene>
<evidence type="ECO:0000256" key="1">
    <source>
        <dbReference type="SAM" id="Coils"/>
    </source>
</evidence>
<proteinExistence type="predicted"/>
<feature type="compositionally biased region" description="Basic and acidic residues" evidence="2">
    <location>
        <begin position="71"/>
        <end position="80"/>
    </location>
</feature>
<comment type="caution">
    <text evidence="3">The sequence shown here is derived from an EMBL/GenBank/DDBJ whole genome shotgun (WGS) entry which is preliminary data.</text>
</comment>
<dbReference type="Proteomes" id="UP001151760">
    <property type="component" value="Unassembled WGS sequence"/>
</dbReference>
<evidence type="ECO:0000256" key="2">
    <source>
        <dbReference type="SAM" id="MobiDB-lite"/>
    </source>
</evidence>